<proteinExistence type="predicted"/>
<name>A0AAV2FQ96_9ROSI</name>
<dbReference type="EMBL" id="OZ034820">
    <property type="protein sequence ID" value="CAL1400526.1"/>
    <property type="molecule type" value="Genomic_DNA"/>
</dbReference>
<evidence type="ECO:0000256" key="1">
    <source>
        <dbReference type="SAM" id="MobiDB-lite"/>
    </source>
</evidence>
<feature type="compositionally biased region" description="Basic and acidic residues" evidence="1">
    <location>
        <begin position="137"/>
        <end position="147"/>
    </location>
</feature>
<sequence length="240" mass="27120">MEKTIQHSAKQTEHVEQVCAQLPQYHFYSTLEEEEEDEGGYKDIVEQTEVFTKSSRDDHDQECPVVSEHTFPHPTPSFEEVGMSEEMRDDLIKEIAWRLALQSMLEEEERERMRKEVVEDDGSEAEEVLDLSQGEKSSSEEGRRVEDASIVHAEDEVEVEEACTSHELHVISPPNFTVSLCHTKATSTSVPLGGCDGGQSVVSYLIWGNDMREEKKKVSRMETSSTSSARAFITCHTTCS</sequence>
<dbReference type="Proteomes" id="UP001497516">
    <property type="component" value="Chromosome 7"/>
</dbReference>
<keyword evidence="3" id="KW-1185">Reference proteome</keyword>
<reference evidence="2 3" key="1">
    <citation type="submission" date="2024-04" db="EMBL/GenBank/DDBJ databases">
        <authorList>
            <person name="Fracassetti M."/>
        </authorList>
    </citation>
    <scope>NUCLEOTIDE SEQUENCE [LARGE SCALE GENOMIC DNA]</scope>
</reference>
<evidence type="ECO:0000313" key="3">
    <source>
        <dbReference type="Proteomes" id="UP001497516"/>
    </source>
</evidence>
<evidence type="ECO:0000313" key="2">
    <source>
        <dbReference type="EMBL" id="CAL1400526.1"/>
    </source>
</evidence>
<protein>
    <submittedName>
        <fullName evidence="2">Uncharacterized protein</fullName>
    </submittedName>
</protein>
<feature type="compositionally biased region" description="Acidic residues" evidence="1">
    <location>
        <begin position="118"/>
        <end position="129"/>
    </location>
</feature>
<organism evidence="2 3">
    <name type="scientific">Linum trigynum</name>
    <dbReference type="NCBI Taxonomy" id="586398"/>
    <lineage>
        <taxon>Eukaryota</taxon>
        <taxon>Viridiplantae</taxon>
        <taxon>Streptophyta</taxon>
        <taxon>Embryophyta</taxon>
        <taxon>Tracheophyta</taxon>
        <taxon>Spermatophyta</taxon>
        <taxon>Magnoliopsida</taxon>
        <taxon>eudicotyledons</taxon>
        <taxon>Gunneridae</taxon>
        <taxon>Pentapetalae</taxon>
        <taxon>rosids</taxon>
        <taxon>fabids</taxon>
        <taxon>Malpighiales</taxon>
        <taxon>Linaceae</taxon>
        <taxon>Linum</taxon>
    </lineage>
</organism>
<accession>A0AAV2FQ96</accession>
<dbReference type="AlphaFoldDB" id="A0AAV2FQ96"/>
<feature type="region of interest" description="Disordered" evidence="1">
    <location>
        <begin position="114"/>
        <end position="147"/>
    </location>
</feature>
<gene>
    <name evidence="2" type="ORF">LTRI10_LOCUS40648</name>
</gene>
<feature type="region of interest" description="Disordered" evidence="1">
    <location>
        <begin position="52"/>
        <end position="79"/>
    </location>
</feature>